<protein>
    <recommendedName>
        <fullName evidence="4">FMP27/BLTP2/Hobbit GFWDK motif-containing RBG unit domain-containing protein</fullName>
    </recommendedName>
</protein>
<keyword evidence="6" id="KW-1185">Reference proteome</keyword>
<keyword evidence="3" id="KW-0812">Transmembrane</keyword>
<keyword evidence="3" id="KW-0472">Membrane</keyword>
<reference evidence="5 6" key="1">
    <citation type="submission" date="2024-01" db="EMBL/GenBank/DDBJ databases">
        <title>The genome of the rayed Mediterranean limpet Patella caerulea (Linnaeus, 1758).</title>
        <authorList>
            <person name="Anh-Thu Weber A."/>
            <person name="Halstead-Nussloch G."/>
        </authorList>
    </citation>
    <scope>NUCLEOTIDE SEQUENCE [LARGE SCALE GENOMIC DNA]</scope>
    <source>
        <strain evidence="5">AATW-2023a</strain>
        <tissue evidence="5">Whole specimen</tissue>
    </source>
</reference>
<dbReference type="PANTHER" id="PTHR15678:SF6">
    <property type="entry name" value="BRIDGE-LIKE LIPID TRANSFER PROTEIN FAMILY MEMBER 2"/>
    <property type="match status" value="1"/>
</dbReference>
<sequence>MPNYIWTVLYVFVALWAITRLVAWLFQWCLKRYLDVQVKVGQIGLFRFGNVQAVIKRGLNVEIGQVWLSSCFVNPEIRKPLVFCFQEVRIQANIENVESGRDRDSPRRSPRDAATTVHNEEVERISKWLHYVQFLGFRVEKLTVMLLKTMLPDSLIHIEGQDISVDATITEDSLDLALNLTGVTCKALKSQEGISDSTSQPCLAEVSVSVFTELKVDKKDPKKLKVLRFLVSKPQIMMTEGFLQSLQGIKSVDQSKNEVSSNPDIQEETPLDLNRFKCLQEVSFDCSELHLKILREKKQRSLSVGLTLFHLGFHNESTNNLDISCNLLLDDFQTSSSQARFAGVTKVDVKIKVLKDNLTNQSCVKGAFFHYHHDEIQYWTTVLHNILHDSEIKSYQKFSNPPPTQTAKYQKSVTKWVSEKKIEYEIELSDLSSTISSASCSGFHGGVSLFRLSGTLKPTFGNAGSKDFMESHDISVEADVSCVYCWHIDAGVAVNILGKKKHHWDHILYLEMMMIKVKKLGSILKIEGMKDNLQIEWSTNTLNTLLLLMSSLFKSRQQLPLNIPPTDNSSNQFNTSPQAKGSRIKLPSIYDTRLSLKFDISNMNIFIANDLKVCLMLRTDSISVEHQVNRSTIGFTGLKLVYLHIQEPFQSLSRSVDLQKPVASIKEIRLVYKHDEKDMTVQVKKELLVVWTTHAHMCFYQGVQDAQTLITKIKSYFDSKKGVEEVKVSNIKTQANRLQVNIVIHADVKLTTKLSKQHEMTVHTDSILLTGKLPSCLMEISHLFINCDQHCIVKLKDVVFETLLPTVLQRERQAVGTLQLPTNRTWGFSFDIFRFVFPYNYNFAACFEEVVNTFKWLKLVHKIQKKPFTIDSKLPPDLRILVKNFSIQLSDDPFEVKLGDNYELLKDEYYESINRKDVLDARIADLQRQHGIIPASRVEDLYANLSRKSGDIYIQRSKQYYTAPLRSKLFTWTMENVEITALADLNYHGKDNVVRHMQEIDSDSPYPSEGLEFSTLWCRSVSFNVTTWLVRLRDYPLPMLDVRDMHVWGRLIGAEQEATKRARRSCVVEVNKPWGDMKVERSLPPLKFFHDFSCDMNVLTMAYGVCWEAAFAQYNICMDNINKPSIDPSRPLPFWDKIRLLFHGRWTMSIGKMSWLYHAQLDPFNNTELMDWTWTNVVLDWTNGKFLLKGDLDISAKTESKYDDCKMLHLPNLRFCVRLDWLCLGDPNDHHSVMPCAPDKIPDYSMEEHDSFRAFRSEKLNLDISLETQLIKENQDDIPSCYFYASTLRFMDKIKSCLLSTTRPIRRGTYFKTTTKRKLQLSRHYRKIKMSVNFHQFLIRYWMSFAKQHGFELLSDSFTLNMCNKLALRRIEDGLIHRPASEWSVSYFICNLGNTKIWLCQAMSEDGEENLLNMSMRGPVDKSFFLSVARVSYKRGEKSKKKAAKEGESDHIIPTHSVQVHDMKGSWTKKNRLVLIGIYDSYQKAQSLRRNLSSEALKGFKIEGKDHGNSKTTSMSSLVSGPPGSPVVATSPLSKLQTGHALSMLMKLVSESDSKSVAFTEEPSSSNMEQLHGIRACQTDDVVQKNWLIELHNSQIILKGCESPGYVIVSAAKAQILSCLHHPIWRNGQLRSKTTWVGSVECMQYYATVDPGDDFDDDEIPWLGKENVEDRFEADLSGVPEMVGSGQSVGGVISNTVGPSDQKSGDTIQLQRIISRCKCQFFYANYGDLKPNELPEVPLPPNDESDMMDMEEGIDTFTILHHDLNMCSNPLQYTIILDIVNNLLLYVEPKEKKENLQSMRFRLQLSRVEDQKTPILQLQEKVRSKALELRRHEKELHKLQKEIDEFPSESQLLEESRDLQVQLNRSKTDVYKLNEELSIRISCYKESQLQVKQQMKMEKAQHADVVRRNEVCFKFAQWRLTEKDGQLGITDITLRNFVYTKTNRDDDAWTHQLELGWVKMTNLLPNSIYKDVLIPRDPIEKENRQMTLRILCSERPPVGGIAVKEHFEVNVVPMQLQLTYHFYKAVMAFFFPDKNIETDDQEDEMDGQKKKIDKKASLREREKKERESAMKKSPSFTSADDIDKMKARAANNNTFLYIKIPEVLLRVSYKGEKDKNIEDVHDFSFVLPTLEQHNRIWTWFDLLMAMKNHSKRILLSQAIKQKLHMKSRADEPPLTDVQQEEDKAKMLLGAKLLAGQDKPVKKSLFSKSHKS</sequence>
<name>A0AAN8KEM9_PATCE</name>
<dbReference type="Proteomes" id="UP001347796">
    <property type="component" value="Unassembled WGS sequence"/>
</dbReference>
<evidence type="ECO:0000313" key="6">
    <source>
        <dbReference type="Proteomes" id="UP001347796"/>
    </source>
</evidence>
<dbReference type="Pfam" id="PF10344">
    <property type="entry name" value="Hobbit"/>
    <property type="match status" value="2"/>
</dbReference>
<dbReference type="EMBL" id="JAZGQO010000002">
    <property type="protein sequence ID" value="KAK6192150.1"/>
    <property type="molecule type" value="Genomic_DNA"/>
</dbReference>
<evidence type="ECO:0000256" key="3">
    <source>
        <dbReference type="SAM" id="Phobius"/>
    </source>
</evidence>
<feature type="coiled-coil region" evidence="1">
    <location>
        <begin position="1815"/>
        <end position="1849"/>
    </location>
</feature>
<evidence type="ECO:0000313" key="5">
    <source>
        <dbReference type="EMBL" id="KAK6192150.1"/>
    </source>
</evidence>
<keyword evidence="3" id="KW-1133">Transmembrane helix</keyword>
<evidence type="ECO:0000256" key="2">
    <source>
        <dbReference type="SAM" id="MobiDB-lite"/>
    </source>
</evidence>
<proteinExistence type="predicted"/>
<gene>
    <name evidence="5" type="ORF">SNE40_003678</name>
</gene>
<dbReference type="PANTHER" id="PTHR15678">
    <property type="entry name" value="ANTIGEN MLAA-22-RELATED"/>
    <property type="match status" value="1"/>
</dbReference>
<dbReference type="InterPro" id="IPR019441">
    <property type="entry name" value="FMP27/BLTP2/Hobbit_GFWDK_RBG"/>
</dbReference>
<organism evidence="5 6">
    <name type="scientific">Patella caerulea</name>
    <name type="common">Rayed Mediterranean limpet</name>
    <dbReference type="NCBI Taxonomy" id="87958"/>
    <lineage>
        <taxon>Eukaryota</taxon>
        <taxon>Metazoa</taxon>
        <taxon>Spiralia</taxon>
        <taxon>Lophotrochozoa</taxon>
        <taxon>Mollusca</taxon>
        <taxon>Gastropoda</taxon>
        <taxon>Patellogastropoda</taxon>
        <taxon>Patelloidea</taxon>
        <taxon>Patellidae</taxon>
        <taxon>Patella</taxon>
    </lineage>
</organism>
<comment type="caution">
    <text evidence="5">The sequence shown here is derived from an EMBL/GenBank/DDBJ whole genome shotgun (WGS) entry which is preliminary data.</text>
</comment>
<accession>A0AAN8KEM9</accession>
<evidence type="ECO:0000256" key="1">
    <source>
        <dbReference type="SAM" id="Coils"/>
    </source>
</evidence>
<keyword evidence="1" id="KW-0175">Coiled coil</keyword>
<evidence type="ECO:0000259" key="4">
    <source>
        <dbReference type="SMART" id="SM01214"/>
    </source>
</evidence>
<feature type="transmembrane region" description="Helical" evidence="3">
    <location>
        <begin position="7"/>
        <end position="26"/>
    </location>
</feature>
<feature type="region of interest" description="Disordered" evidence="2">
    <location>
        <begin position="1503"/>
        <end position="1524"/>
    </location>
</feature>
<feature type="domain" description="FMP27/BLTP2/Hobbit GFWDK motif-containing RBG unit" evidence="4">
    <location>
        <begin position="1034"/>
        <end position="1166"/>
    </location>
</feature>
<dbReference type="SMART" id="SM01214">
    <property type="entry name" value="Fmp27_GFWDK"/>
    <property type="match status" value="1"/>
</dbReference>
<dbReference type="InterPro" id="IPR045167">
    <property type="entry name" value="Hobbit"/>
</dbReference>
<feature type="compositionally biased region" description="Low complexity" evidence="2">
    <location>
        <begin position="1514"/>
        <end position="1524"/>
    </location>
</feature>
<feature type="compositionally biased region" description="Basic and acidic residues" evidence="2">
    <location>
        <begin position="2046"/>
        <end position="2070"/>
    </location>
</feature>
<feature type="region of interest" description="Disordered" evidence="2">
    <location>
        <begin position="2039"/>
        <end position="2077"/>
    </location>
</feature>